<comment type="caution">
    <text evidence="4">The sequence shown here is derived from an EMBL/GenBank/DDBJ whole genome shotgun (WGS) entry which is preliminary data.</text>
</comment>
<dbReference type="Proteomes" id="UP001150062">
    <property type="component" value="Unassembled WGS sequence"/>
</dbReference>
<feature type="compositionally biased region" description="Basic and acidic residues" evidence="3">
    <location>
        <begin position="176"/>
        <end position="195"/>
    </location>
</feature>
<keyword evidence="5" id="KW-1185">Reference proteome</keyword>
<organism evidence="4 5">
    <name type="scientific">Anaeramoeba flamelloides</name>
    <dbReference type="NCBI Taxonomy" id="1746091"/>
    <lineage>
        <taxon>Eukaryota</taxon>
        <taxon>Metamonada</taxon>
        <taxon>Anaeramoebidae</taxon>
        <taxon>Anaeramoeba</taxon>
    </lineage>
</organism>
<feature type="region of interest" description="Disordered" evidence="3">
    <location>
        <begin position="540"/>
        <end position="574"/>
    </location>
</feature>
<dbReference type="SUPFAM" id="SSF143113">
    <property type="entry name" value="NAP-like"/>
    <property type="match status" value="1"/>
</dbReference>
<dbReference type="PANTHER" id="PTHR11875">
    <property type="entry name" value="TESTIS-SPECIFIC Y-ENCODED PROTEIN"/>
    <property type="match status" value="1"/>
</dbReference>
<feature type="compositionally biased region" description="Basic residues" evidence="3">
    <location>
        <begin position="83"/>
        <end position="102"/>
    </location>
</feature>
<feature type="region of interest" description="Disordered" evidence="3">
    <location>
        <begin position="176"/>
        <end position="224"/>
    </location>
</feature>
<evidence type="ECO:0000256" key="3">
    <source>
        <dbReference type="SAM" id="MobiDB-lite"/>
    </source>
</evidence>
<dbReference type="Pfam" id="PF00956">
    <property type="entry name" value="NAP"/>
    <property type="match status" value="1"/>
</dbReference>
<dbReference type="Gene3D" id="1.20.5.1500">
    <property type="match status" value="1"/>
</dbReference>
<protein>
    <recommendedName>
        <fullName evidence="6">Nucleosome assembly protein</fullName>
    </recommendedName>
</protein>
<feature type="compositionally biased region" description="Basic residues" evidence="3">
    <location>
        <begin position="119"/>
        <end position="132"/>
    </location>
</feature>
<name>A0ABQ8Y810_9EUKA</name>
<sequence>MSNHRNKKKSKHPRTKKHSTTQKKKNSPQNGSTRGQTGSAIKEKMRTLKHKTSMENLRGGKSKYDNQMRVRLKKSLNKESQRMFKKFSKIIPHKKTSKKKIQKPNQNNKRNPNQNIKTNTKRNKRKDKRNYKSKSTNEQEQEQEQEQQQQQQQPSKNNLTRKTKILLSENNLFKLGQEEGNHENNGENKTKDRNNNKNNSKNKNKKKNYNEKSVNYKGSKLKKDQTHFVDLQNKNTKNQTTNNSSLLKNSKMELIQSEEQNDYPQNINSPLMDGLTVEEMISHTCLLGIPPIVLKRVDELRKLQIETTLLEHELQEKIRNLQFQYANKVQVILEKRSKIVKGNEKQEEETKGIPLFWLKVLLHHPITRNLIQEHDEFALKYLDDIQVELLKKDPGFSLHFFFSPNPYFENKTLTKVYHLSEEIGLTHNLFLEKTEGTKIIWKQDKDLCVDIEEITKRSVSTGKCKTYRKYKPCKSFFNFFNGTQITEFDCENEIFEIQSQLEADFELGNIIKDTIIPLAVLYFSGEALSLEDILSNSSESSFSGSNTNSLVNSLSGSSSGSGSYYSYSSKSEND</sequence>
<evidence type="ECO:0000313" key="4">
    <source>
        <dbReference type="EMBL" id="KAJ6240348.1"/>
    </source>
</evidence>
<evidence type="ECO:0000313" key="5">
    <source>
        <dbReference type="Proteomes" id="UP001150062"/>
    </source>
</evidence>
<accession>A0ABQ8Y810</accession>
<proteinExistence type="inferred from homology"/>
<feature type="compositionally biased region" description="Basic residues" evidence="3">
    <location>
        <begin position="1"/>
        <end position="26"/>
    </location>
</feature>
<dbReference type="Gene3D" id="3.30.1120.90">
    <property type="entry name" value="Nucleosome assembly protein"/>
    <property type="match status" value="1"/>
</dbReference>
<gene>
    <name evidence="4" type="ORF">M0813_24346</name>
</gene>
<dbReference type="InterPro" id="IPR002164">
    <property type="entry name" value="NAP_family"/>
</dbReference>
<dbReference type="InterPro" id="IPR037231">
    <property type="entry name" value="NAP-like_sf"/>
</dbReference>
<evidence type="ECO:0000256" key="2">
    <source>
        <dbReference type="RuleBase" id="RU003876"/>
    </source>
</evidence>
<feature type="compositionally biased region" description="Polar residues" evidence="3">
    <location>
        <begin position="27"/>
        <end position="39"/>
    </location>
</feature>
<comment type="similarity">
    <text evidence="1 2">Belongs to the nucleosome assembly protein (NAP) family.</text>
</comment>
<feature type="region of interest" description="Disordered" evidence="3">
    <location>
        <begin position="1"/>
        <end position="159"/>
    </location>
</feature>
<reference evidence="4" key="1">
    <citation type="submission" date="2022-08" db="EMBL/GenBank/DDBJ databases">
        <title>Novel sulfate-reducing endosymbionts in the free-living metamonad Anaeramoeba.</title>
        <authorList>
            <person name="Jerlstrom-Hultqvist J."/>
            <person name="Cepicka I."/>
            <person name="Gallot-Lavallee L."/>
            <person name="Salas-Leiva D."/>
            <person name="Curtis B.A."/>
            <person name="Zahonova K."/>
            <person name="Pipaliya S."/>
            <person name="Dacks J."/>
            <person name="Roger A.J."/>
        </authorList>
    </citation>
    <scope>NUCLEOTIDE SEQUENCE</scope>
    <source>
        <strain evidence="4">Schooner1</strain>
    </source>
</reference>
<feature type="compositionally biased region" description="Low complexity" evidence="3">
    <location>
        <begin position="103"/>
        <end position="118"/>
    </location>
</feature>
<evidence type="ECO:0008006" key="6">
    <source>
        <dbReference type="Google" id="ProtNLM"/>
    </source>
</evidence>
<dbReference type="EMBL" id="JAOAOG010000209">
    <property type="protein sequence ID" value="KAJ6240348.1"/>
    <property type="molecule type" value="Genomic_DNA"/>
</dbReference>
<evidence type="ECO:0000256" key="1">
    <source>
        <dbReference type="ARBA" id="ARBA00009947"/>
    </source>
</evidence>